<evidence type="ECO:0000313" key="1">
    <source>
        <dbReference type="EMBL" id="EKB31214.1"/>
    </source>
</evidence>
<dbReference type="PATRIC" id="fig|742823.3.peg.1302"/>
<dbReference type="AlphaFoldDB" id="K1KHN1"/>
<reference evidence="1 2" key="1">
    <citation type="submission" date="2012-05" db="EMBL/GenBank/DDBJ databases">
        <title>The Genome Sequence of Sutterella wadsworthensis 2_1_59BFAA.</title>
        <authorList>
            <consortium name="The Broad Institute Genome Sequencing Platform"/>
            <person name="Earl A."/>
            <person name="Ward D."/>
            <person name="Feldgarden M."/>
            <person name="Gevers D."/>
            <person name="Daigneault M."/>
            <person name="Strauss J."/>
            <person name="Allen-Vercoe E."/>
            <person name="Walker B."/>
            <person name="Young S.K."/>
            <person name="Zeng Q."/>
            <person name="Gargeya S."/>
            <person name="Fitzgerald M."/>
            <person name="Haas B."/>
            <person name="Abouelleil A."/>
            <person name="Alvarado L."/>
            <person name="Arachchi H.M."/>
            <person name="Berlin A.M."/>
            <person name="Chapman S.B."/>
            <person name="Goldberg J."/>
            <person name="Griggs A."/>
            <person name="Gujja S."/>
            <person name="Hansen M."/>
            <person name="Howarth C."/>
            <person name="Imamovic A."/>
            <person name="Larimer J."/>
            <person name="McCowen C."/>
            <person name="Montmayeur A."/>
            <person name="Murphy C."/>
            <person name="Neiman D."/>
            <person name="Pearson M."/>
            <person name="Priest M."/>
            <person name="Roberts A."/>
            <person name="Saif S."/>
            <person name="Shea T."/>
            <person name="Sisk P."/>
            <person name="Sykes S."/>
            <person name="Wortman J."/>
            <person name="Nusbaum C."/>
            <person name="Birren B."/>
        </authorList>
    </citation>
    <scope>NUCLEOTIDE SEQUENCE [LARGE SCALE GENOMIC DNA]</scope>
    <source>
        <strain evidence="1 2">2_1_59BFAA</strain>
    </source>
</reference>
<dbReference type="Proteomes" id="UP000005835">
    <property type="component" value="Unassembled WGS sequence"/>
</dbReference>
<evidence type="ECO:0000313" key="2">
    <source>
        <dbReference type="Proteomes" id="UP000005835"/>
    </source>
</evidence>
<dbReference type="HOGENOM" id="CLU_2884303_0_0_4"/>
<proteinExistence type="predicted"/>
<gene>
    <name evidence="1" type="ORF">HMPREF9465_01319</name>
</gene>
<dbReference type="EMBL" id="ADMG01000031">
    <property type="protein sequence ID" value="EKB31214.1"/>
    <property type="molecule type" value="Genomic_DNA"/>
</dbReference>
<name>K1KHN1_9BURK</name>
<sequence>MAEDTNYVTLEVAIDSSLYDNLIHAAANRGQSVSEFVESVLDREVEQALSETPVEVRDPQDEE</sequence>
<dbReference type="RefSeq" id="WP_005435318.1">
    <property type="nucleotide sequence ID" value="NZ_JH815516.1"/>
</dbReference>
<organism evidence="1 2">
    <name type="scientific">Sutterella wadsworthensis 2_1_59BFAA</name>
    <dbReference type="NCBI Taxonomy" id="742823"/>
    <lineage>
        <taxon>Bacteria</taxon>
        <taxon>Pseudomonadati</taxon>
        <taxon>Pseudomonadota</taxon>
        <taxon>Betaproteobacteria</taxon>
        <taxon>Burkholderiales</taxon>
        <taxon>Sutterellaceae</taxon>
        <taxon>Sutterella</taxon>
    </lineage>
</organism>
<keyword evidence="2" id="KW-1185">Reference proteome</keyword>
<comment type="caution">
    <text evidence="1">The sequence shown here is derived from an EMBL/GenBank/DDBJ whole genome shotgun (WGS) entry which is preliminary data.</text>
</comment>
<protein>
    <recommendedName>
        <fullName evidence="3">Ribbon-helix-helix protein CopG domain-containing protein</fullName>
    </recommendedName>
</protein>
<accession>K1KHN1</accession>
<evidence type="ECO:0008006" key="3">
    <source>
        <dbReference type="Google" id="ProtNLM"/>
    </source>
</evidence>